<dbReference type="AlphaFoldDB" id="A0A0E9QTF9"/>
<reference evidence="1" key="1">
    <citation type="submission" date="2014-11" db="EMBL/GenBank/DDBJ databases">
        <authorList>
            <person name="Amaro Gonzalez C."/>
        </authorList>
    </citation>
    <scope>NUCLEOTIDE SEQUENCE</scope>
</reference>
<accession>A0A0E9QTF9</accession>
<reference evidence="1" key="2">
    <citation type="journal article" date="2015" name="Fish Shellfish Immunol.">
        <title>Early steps in the European eel (Anguilla anguilla)-Vibrio vulnificus interaction in the gills: Role of the RtxA13 toxin.</title>
        <authorList>
            <person name="Callol A."/>
            <person name="Pajuelo D."/>
            <person name="Ebbesson L."/>
            <person name="Teles M."/>
            <person name="MacKenzie S."/>
            <person name="Amaro C."/>
        </authorList>
    </citation>
    <scope>NUCLEOTIDE SEQUENCE</scope>
</reference>
<evidence type="ECO:0000313" key="1">
    <source>
        <dbReference type="EMBL" id="JAH20226.1"/>
    </source>
</evidence>
<name>A0A0E9QTF9_ANGAN</name>
<proteinExistence type="predicted"/>
<dbReference type="EMBL" id="GBXM01088351">
    <property type="protein sequence ID" value="JAH20226.1"/>
    <property type="molecule type" value="Transcribed_RNA"/>
</dbReference>
<organism evidence="1">
    <name type="scientific">Anguilla anguilla</name>
    <name type="common">European freshwater eel</name>
    <name type="synonym">Muraena anguilla</name>
    <dbReference type="NCBI Taxonomy" id="7936"/>
    <lineage>
        <taxon>Eukaryota</taxon>
        <taxon>Metazoa</taxon>
        <taxon>Chordata</taxon>
        <taxon>Craniata</taxon>
        <taxon>Vertebrata</taxon>
        <taxon>Euteleostomi</taxon>
        <taxon>Actinopterygii</taxon>
        <taxon>Neopterygii</taxon>
        <taxon>Teleostei</taxon>
        <taxon>Anguilliformes</taxon>
        <taxon>Anguillidae</taxon>
        <taxon>Anguilla</taxon>
    </lineage>
</organism>
<protein>
    <submittedName>
        <fullName evidence="1">Uncharacterized protein</fullName>
    </submittedName>
</protein>
<sequence length="34" mass="3861">MYMQLMVIGPVCSDQLKIPDQLILSTQMISMCTQ</sequence>